<proteinExistence type="inferred from homology"/>
<dbReference type="Proteomes" id="UP000008467">
    <property type="component" value="Chromosome"/>
</dbReference>
<evidence type="ECO:0000313" key="6">
    <source>
        <dbReference type="EMBL" id="ADZ81911.1"/>
    </source>
</evidence>
<dbReference type="AlphaFoldDB" id="F2JHW7"/>
<dbReference type="CDD" id="cd05466">
    <property type="entry name" value="PBP2_LTTR_substrate"/>
    <property type="match status" value="1"/>
</dbReference>
<evidence type="ECO:0000256" key="2">
    <source>
        <dbReference type="ARBA" id="ARBA00023015"/>
    </source>
</evidence>
<dbReference type="InterPro" id="IPR005119">
    <property type="entry name" value="LysR_subst-bd"/>
</dbReference>
<dbReference type="FunFam" id="1.10.10.10:FF:000001">
    <property type="entry name" value="LysR family transcriptional regulator"/>
    <property type="match status" value="1"/>
</dbReference>
<dbReference type="SUPFAM" id="SSF53850">
    <property type="entry name" value="Periplasmic binding protein-like II"/>
    <property type="match status" value="1"/>
</dbReference>
<dbReference type="GO" id="GO:0032993">
    <property type="term" value="C:protein-DNA complex"/>
    <property type="evidence" value="ECO:0007669"/>
    <property type="project" value="TreeGrafter"/>
</dbReference>
<keyword evidence="2" id="KW-0805">Transcription regulation</keyword>
<dbReference type="SUPFAM" id="SSF46785">
    <property type="entry name" value="Winged helix' DNA-binding domain"/>
    <property type="match status" value="1"/>
</dbReference>
<evidence type="ECO:0000256" key="3">
    <source>
        <dbReference type="ARBA" id="ARBA00023125"/>
    </source>
</evidence>
<dbReference type="PANTHER" id="PTHR30346:SF0">
    <property type="entry name" value="HCA OPERON TRANSCRIPTIONAL ACTIVATOR HCAR"/>
    <property type="match status" value="1"/>
</dbReference>
<evidence type="ECO:0000259" key="5">
    <source>
        <dbReference type="PROSITE" id="PS50931"/>
    </source>
</evidence>
<dbReference type="HOGENOM" id="CLU_039613_32_2_9"/>
<gene>
    <name evidence="6" type="ordered locus">Clole_0154</name>
</gene>
<dbReference type="STRING" id="642492.Clole_0154"/>
<dbReference type="PANTHER" id="PTHR30346">
    <property type="entry name" value="TRANSCRIPTIONAL DUAL REGULATOR HCAR-RELATED"/>
    <property type="match status" value="1"/>
</dbReference>
<evidence type="ECO:0000313" key="7">
    <source>
        <dbReference type="Proteomes" id="UP000008467"/>
    </source>
</evidence>
<dbReference type="GO" id="GO:0003677">
    <property type="term" value="F:DNA binding"/>
    <property type="evidence" value="ECO:0007669"/>
    <property type="project" value="UniProtKB-KW"/>
</dbReference>
<dbReference type="Pfam" id="PF03466">
    <property type="entry name" value="LysR_substrate"/>
    <property type="match status" value="1"/>
</dbReference>
<dbReference type="KEGG" id="cle:Clole_0154"/>
<dbReference type="RefSeq" id="WP_013655212.1">
    <property type="nucleotide sequence ID" value="NC_015275.1"/>
</dbReference>
<dbReference type="PRINTS" id="PR00039">
    <property type="entry name" value="HTHLYSR"/>
</dbReference>
<sequence length="306" mass="34690">MTLQQLKYVVAIADKGSINEAAKYLFISQPSLSNAIKDLEKEIKITIFTRTNRGIQISSEGAEFLGYARQVLQQSELLEQKYLSGMPAKQRFSVSTHHYLFAANAFVDLIKEFGGEEYEFTFRETKTYEVIDDVKNLRSEIGLIYLSDFNAPVIGKLLKESNLVFTELFTARPHVFLYKHHPLAQNKTITLEELEDYPCVSFEQGDQNSFYFSEEVLSTRSVKKSIKVSDRAAVVNMMIGVNAYTFSTGVFPEYLHGEDIVSIPLEADEKICVGTIIHKDTTLTHLGEIYLEALKRIAENLKNKVG</sequence>
<protein>
    <submittedName>
        <fullName evidence="6">Transcriptional regulator, LysR family</fullName>
    </submittedName>
</protein>
<accession>F2JHW7</accession>
<comment type="similarity">
    <text evidence="1">Belongs to the LysR transcriptional regulatory family.</text>
</comment>
<dbReference type="Gene3D" id="1.10.10.10">
    <property type="entry name" value="Winged helix-like DNA-binding domain superfamily/Winged helix DNA-binding domain"/>
    <property type="match status" value="1"/>
</dbReference>
<dbReference type="eggNOG" id="COG0583">
    <property type="taxonomic scope" value="Bacteria"/>
</dbReference>
<name>F2JHW7_CELLD</name>
<dbReference type="InterPro" id="IPR036388">
    <property type="entry name" value="WH-like_DNA-bd_sf"/>
</dbReference>
<dbReference type="Pfam" id="PF00126">
    <property type="entry name" value="HTH_1"/>
    <property type="match status" value="1"/>
</dbReference>
<dbReference type="EMBL" id="CP002582">
    <property type="protein sequence ID" value="ADZ81911.1"/>
    <property type="molecule type" value="Genomic_DNA"/>
</dbReference>
<dbReference type="InterPro" id="IPR036390">
    <property type="entry name" value="WH_DNA-bd_sf"/>
</dbReference>
<dbReference type="InterPro" id="IPR000847">
    <property type="entry name" value="LysR_HTH_N"/>
</dbReference>
<dbReference type="PROSITE" id="PS50931">
    <property type="entry name" value="HTH_LYSR"/>
    <property type="match status" value="1"/>
</dbReference>
<organism evidence="6 7">
    <name type="scientific">Cellulosilyticum lentocellum (strain ATCC 49066 / DSM 5427 / NCIMB 11756 / RHM5)</name>
    <name type="common">Clostridium lentocellum</name>
    <dbReference type="NCBI Taxonomy" id="642492"/>
    <lineage>
        <taxon>Bacteria</taxon>
        <taxon>Bacillati</taxon>
        <taxon>Bacillota</taxon>
        <taxon>Clostridia</taxon>
        <taxon>Lachnospirales</taxon>
        <taxon>Cellulosilyticaceae</taxon>
        <taxon>Cellulosilyticum</taxon>
    </lineage>
</organism>
<evidence type="ECO:0000256" key="1">
    <source>
        <dbReference type="ARBA" id="ARBA00009437"/>
    </source>
</evidence>
<dbReference type="Gene3D" id="3.40.190.10">
    <property type="entry name" value="Periplasmic binding protein-like II"/>
    <property type="match status" value="2"/>
</dbReference>
<keyword evidence="3" id="KW-0238">DNA-binding</keyword>
<feature type="domain" description="HTH lysR-type" evidence="5">
    <location>
        <begin position="1"/>
        <end position="58"/>
    </location>
</feature>
<dbReference type="GO" id="GO:0003700">
    <property type="term" value="F:DNA-binding transcription factor activity"/>
    <property type="evidence" value="ECO:0007669"/>
    <property type="project" value="InterPro"/>
</dbReference>
<evidence type="ECO:0000256" key="4">
    <source>
        <dbReference type="ARBA" id="ARBA00023163"/>
    </source>
</evidence>
<reference evidence="6 7" key="1">
    <citation type="journal article" date="2011" name="J. Bacteriol.">
        <title>Complete genome sequence of the cellulose-degrading bacterium Cellulosilyticum lentocellum.</title>
        <authorList>
            <consortium name="US DOE Joint Genome Institute"/>
            <person name="Miller D.A."/>
            <person name="Suen G."/>
            <person name="Bruce D."/>
            <person name="Copeland A."/>
            <person name="Cheng J.F."/>
            <person name="Detter C."/>
            <person name="Goodwin L.A."/>
            <person name="Han C.S."/>
            <person name="Hauser L.J."/>
            <person name="Land M.L."/>
            <person name="Lapidus A."/>
            <person name="Lucas S."/>
            <person name="Meincke L."/>
            <person name="Pitluck S."/>
            <person name="Tapia R."/>
            <person name="Teshima H."/>
            <person name="Woyke T."/>
            <person name="Fox B.G."/>
            <person name="Angert E.R."/>
            <person name="Currie C.R."/>
        </authorList>
    </citation>
    <scope>NUCLEOTIDE SEQUENCE [LARGE SCALE GENOMIC DNA]</scope>
    <source>
        <strain evidence="7">ATCC 49066 / DSM 5427 / NCIMB 11756 / RHM5</strain>
    </source>
</reference>
<keyword evidence="7" id="KW-1185">Reference proteome</keyword>
<keyword evidence="4" id="KW-0804">Transcription</keyword>